<evidence type="ECO:0000313" key="8">
    <source>
        <dbReference type="EMBL" id="GAA1722527.1"/>
    </source>
</evidence>
<evidence type="ECO:0000256" key="2">
    <source>
        <dbReference type="ARBA" id="ARBA00022679"/>
    </source>
</evidence>
<dbReference type="NCBIfam" id="TIGR03168">
    <property type="entry name" value="1-PFK"/>
    <property type="match status" value="1"/>
</dbReference>
<comment type="similarity">
    <text evidence="1">Belongs to the carbohydrate kinase PfkB family.</text>
</comment>
<dbReference type="InterPro" id="IPR002173">
    <property type="entry name" value="Carboh/pur_kinase_PfkB_CS"/>
</dbReference>
<feature type="domain" description="Carbohydrate kinase PfkB" evidence="7">
    <location>
        <begin position="10"/>
        <end position="257"/>
    </location>
</feature>
<dbReference type="SUPFAM" id="SSF53613">
    <property type="entry name" value="Ribokinase-like"/>
    <property type="match status" value="1"/>
</dbReference>
<dbReference type="CDD" id="cd01164">
    <property type="entry name" value="FruK_PfkB_like"/>
    <property type="match status" value="1"/>
</dbReference>
<keyword evidence="2 6" id="KW-0808">Transferase</keyword>
<keyword evidence="9" id="KW-1185">Reference proteome</keyword>
<dbReference type="Pfam" id="PF00294">
    <property type="entry name" value="PfkB"/>
    <property type="match status" value="1"/>
</dbReference>
<evidence type="ECO:0000313" key="9">
    <source>
        <dbReference type="Proteomes" id="UP001500618"/>
    </source>
</evidence>
<dbReference type="InterPro" id="IPR017583">
    <property type="entry name" value="Tagatose/fructose_Pkinase"/>
</dbReference>
<keyword evidence="5" id="KW-0067">ATP-binding</keyword>
<reference evidence="8 9" key="1">
    <citation type="journal article" date="2019" name="Int. J. Syst. Evol. Microbiol.">
        <title>The Global Catalogue of Microorganisms (GCM) 10K type strain sequencing project: providing services to taxonomists for standard genome sequencing and annotation.</title>
        <authorList>
            <consortium name="The Broad Institute Genomics Platform"/>
            <consortium name="The Broad Institute Genome Sequencing Center for Infectious Disease"/>
            <person name="Wu L."/>
            <person name="Ma J."/>
        </authorList>
    </citation>
    <scope>NUCLEOTIDE SEQUENCE [LARGE SCALE GENOMIC DNA]</scope>
    <source>
        <strain evidence="8 9">JCM 14718</strain>
    </source>
</reference>
<dbReference type="PANTHER" id="PTHR46566:SF5">
    <property type="entry name" value="1-PHOSPHOFRUCTOKINASE"/>
    <property type="match status" value="1"/>
</dbReference>
<dbReference type="EMBL" id="BAAANY010000055">
    <property type="protein sequence ID" value="GAA1722527.1"/>
    <property type="molecule type" value="Genomic_DNA"/>
</dbReference>
<sequence>MIVTLTPTPSIDRTVTLDRLVPGAVNRTSTARVEASGKGVNVTRVLVARSYESVAIVPAGGPEGTQLVDLLKADGIVTYAIPTARPVRVNLSVVLPGGETTKLNEPGAELTAGERASLVSTAREVCEGAGWLVVSGSLPAAADGLVEAAIAAGHAAGTRVAVDTSGPALRAAIDAGADLIAPNAQELAEVSGRDVRSPVDAVAAARSLAPTAFVLVSMGAQGAVLVSPAGWWQAVPPTIEVVNTVGAGDSLLAGFLAVEGPEPERLARAVAWGTSACLVAGTAQVPDRPVPPEAVTVTAHSGATSVD</sequence>
<organism evidence="8 9">
    <name type="scientific">Fodinicola feengrottensis</name>
    <dbReference type="NCBI Taxonomy" id="435914"/>
    <lineage>
        <taxon>Bacteria</taxon>
        <taxon>Bacillati</taxon>
        <taxon>Actinomycetota</taxon>
        <taxon>Actinomycetes</taxon>
        <taxon>Mycobacteriales</taxon>
        <taxon>Fodinicola</taxon>
    </lineage>
</organism>
<dbReference type="InterPro" id="IPR029056">
    <property type="entry name" value="Ribokinase-like"/>
</dbReference>
<gene>
    <name evidence="8" type="primary">pfkB</name>
    <name evidence="8" type="ORF">GCM10009765_83100</name>
</gene>
<evidence type="ECO:0000256" key="1">
    <source>
        <dbReference type="ARBA" id="ARBA00010688"/>
    </source>
</evidence>
<evidence type="ECO:0000256" key="3">
    <source>
        <dbReference type="ARBA" id="ARBA00022741"/>
    </source>
</evidence>
<evidence type="ECO:0000256" key="5">
    <source>
        <dbReference type="ARBA" id="ARBA00022840"/>
    </source>
</evidence>
<dbReference type="Proteomes" id="UP001500618">
    <property type="component" value="Unassembled WGS sequence"/>
</dbReference>
<dbReference type="PROSITE" id="PS00584">
    <property type="entry name" value="PFKB_KINASES_2"/>
    <property type="match status" value="1"/>
</dbReference>
<evidence type="ECO:0000256" key="4">
    <source>
        <dbReference type="ARBA" id="ARBA00022777"/>
    </source>
</evidence>
<dbReference type="InterPro" id="IPR011611">
    <property type="entry name" value="PfkB_dom"/>
</dbReference>
<evidence type="ECO:0000259" key="7">
    <source>
        <dbReference type="Pfam" id="PF00294"/>
    </source>
</evidence>
<dbReference type="PANTHER" id="PTHR46566">
    <property type="entry name" value="1-PHOSPHOFRUCTOKINASE-RELATED"/>
    <property type="match status" value="1"/>
</dbReference>
<accession>A0ABN2JCM3</accession>
<name>A0ABN2JCM3_9ACTN</name>
<comment type="caution">
    <text evidence="8">The sequence shown here is derived from an EMBL/GenBank/DDBJ whole genome shotgun (WGS) entry which is preliminary data.</text>
</comment>
<dbReference type="RefSeq" id="WP_344315481.1">
    <property type="nucleotide sequence ID" value="NZ_BAAANY010000055.1"/>
</dbReference>
<dbReference type="Gene3D" id="3.40.1190.20">
    <property type="match status" value="1"/>
</dbReference>
<keyword evidence="3" id="KW-0547">Nucleotide-binding</keyword>
<keyword evidence="4" id="KW-0418">Kinase</keyword>
<protein>
    <submittedName>
        <fullName evidence="8">1-phosphofructokinase</fullName>
    </submittedName>
</protein>
<dbReference type="PIRSF" id="PIRSF000535">
    <property type="entry name" value="1PFK/6PFK/LacC"/>
    <property type="match status" value="1"/>
</dbReference>
<proteinExistence type="inferred from homology"/>
<evidence type="ECO:0000256" key="6">
    <source>
        <dbReference type="PIRNR" id="PIRNR000535"/>
    </source>
</evidence>